<dbReference type="AlphaFoldDB" id="A0A265UV57"/>
<comment type="caution">
    <text evidence="6">The sequence shown here is derived from an EMBL/GenBank/DDBJ whole genome shotgun (WGS) entry which is preliminary data.</text>
</comment>
<dbReference type="GO" id="GO:0016020">
    <property type="term" value="C:membrane"/>
    <property type="evidence" value="ECO:0007669"/>
    <property type="project" value="UniProtKB-SubCell"/>
</dbReference>
<evidence type="ECO:0000313" key="7">
    <source>
        <dbReference type="Proteomes" id="UP000216840"/>
    </source>
</evidence>
<evidence type="ECO:0000256" key="1">
    <source>
        <dbReference type="ARBA" id="ARBA00004167"/>
    </source>
</evidence>
<comment type="subcellular location">
    <subcellularLocation>
        <location evidence="1">Membrane</location>
        <topology evidence="1">Single-pass membrane protein</topology>
    </subcellularLocation>
</comment>
<evidence type="ECO:0000256" key="5">
    <source>
        <dbReference type="ARBA" id="ARBA00023136"/>
    </source>
</evidence>
<evidence type="ECO:0000256" key="4">
    <source>
        <dbReference type="ARBA" id="ARBA00022989"/>
    </source>
</evidence>
<dbReference type="Gene3D" id="1.20.1440.20">
    <property type="entry name" value="LemA-like domain"/>
    <property type="match status" value="1"/>
</dbReference>
<evidence type="ECO:0000256" key="2">
    <source>
        <dbReference type="ARBA" id="ARBA00008854"/>
    </source>
</evidence>
<accession>A0A265UV57</accession>
<dbReference type="PANTHER" id="PTHR34478:SF2">
    <property type="entry name" value="MEMBRANE PROTEIN"/>
    <property type="match status" value="1"/>
</dbReference>
<evidence type="ECO:0000313" key="6">
    <source>
        <dbReference type="EMBL" id="OZV69092.1"/>
    </source>
</evidence>
<dbReference type="Pfam" id="PF04011">
    <property type="entry name" value="LemA"/>
    <property type="match status" value="1"/>
</dbReference>
<dbReference type="EMBL" id="NGJN01000003">
    <property type="protein sequence ID" value="OZV69092.1"/>
    <property type="molecule type" value="Genomic_DNA"/>
</dbReference>
<sequence length="199" mass="22342">MKKWLIPLIVVVVIGFGLYQWAVGFNNTAVEYQADAKTAWSNVESSYQRRNDLIGNLIKTVQGAADFERTTLREVIEARAKATSTTIDAGNLTADNIAQFQQAQTGLSGALSKLLVSVERYPELRANQNFLELQSQLEGTENRINVARDRYNENVNIYDKHISKFPGTILAGWFGFDEMPRYKADPGSENAPDVNFEFN</sequence>
<dbReference type="InterPro" id="IPR007156">
    <property type="entry name" value="MamQ_LemA"/>
</dbReference>
<keyword evidence="4" id="KW-1133">Transmembrane helix</keyword>
<dbReference type="Proteomes" id="UP000216840">
    <property type="component" value="Unassembled WGS sequence"/>
</dbReference>
<dbReference type="PANTHER" id="PTHR34478">
    <property type="entry name" value="PROTEIN LEMA"/>
    <property type="match status" value="1"/>
</dbReference>
<organism evidence="6 7">
    <name type="scientific">Winogradskyella aurantia</name>
    <dbReference type="NCBI Taxonomy" id="1915063"/>
    <lineage>
        <taxon>Bacteria</taxon>
        <taxon>Pseudomonadati</taxon>
        <taxon>Bacteroidota</taxon>
        <taxon>Flavobacteriia</taxon>
        <taxon>Flavobacteriales</taxon>
        <taxon>Flavobacteriaceae</taxon>
        <taxon>Winogradskyella</taxon>
    </lineage>
</organism>
<keyword evidence="7" id="KW-1185">Reference proteome</keyword>
<dbReference type="RefSeq" id="WP_094967864.1">
    <property type="nucleotide sequence ID" value="NZ_NGJN01000003.1"/>
</dbReference>
<name>A0A265UV57_9FLAO</name>
<keyword evidence="3" id="KW-0812">Transmembrane</keyword>
<reference evidence="6 7" key="1">
    <citation type="submission" date="2017-05" db="EMBL/GenBank/DDBJ databases">
        <title>The draft genome sequence of Idiomarina salinarum WNB302.</title>
        <authorList>
            <person name="Sun Y."/>
            <person name="Chen B."/>
            <person name="Du Z."/>
        </authorList>
    </citation>
    <scope>NUCLEOTIDE SEQUENCE [LARGE SCALE GENOMIC DNA]</scope>
    <source>
        <strain evidence="6 7">WNB302</strain>
    </source>
</reference>
<dbReference type="SUPFAM" id="SSF140478">
    <property type="entry name" value="LemA-like"/>
    <property type="match status" value="1"/>
</dbReference>
<evidence type="ECO:0000256" key="3">
    <source>
        <dbReference type="ARBA" id="ARBA00022692"/>
    </source>
</evidence>
<gene>
    <name evidence="6" type="ORF">CA834_06425</name>
</gene>
<protein>
    <submittedName>
        <fullName evidence="6">LemA family protein</fullName>
    </submittedName>
</protein>
<comment type="similarity">
    <text evidence="2">Belongs to the LemA family.</text>
</comment>
<dbReference type="OrthoDB" id="9804152at2"/>
<dbReference type="InterPro" id="IPR023353">
    <property type="entry name" value="LemA-like_dom_sf"/>
</dbReference>
<proteinExistence type="inferred from homology"/>
<keyword evidence="5" id="KW-0472">Membrane</keyword>